<dbReference type="PANTHER" id="PTHR33065:SF145">
    <property type="entry name" value="OS05G0506400 PROTEIN"/>
    <property type="match status" value="1"/>
</dbReference>
<dbReference type="HOGENOM" id="CLU_030537_0_0_1"/>
<dbReference type="PANTHER" id="PTHR33065">
    <property type="entry name" value="OS07G0486400 PROTEIN"/>
    <property type="match status" value="1"/>
</dbReference>
<evidence type="ECO:0000313" key="2">
    <source>
        <dbReference type="EnsemblPlants" id="OMERI05G18790.1"/>
    </source>
</evidence>
<dbReference type="Gramene" id="OMERI05G18790.1">
    <property type="protein sequence ID" value="OMERI05G18790.1"/>
    <property type="gene ID" value="OMERI05G18790"/>
</dbReference>
<organism evidence="2">
    <name type="scientific">Oryza meridionalis</name>
    <dbReference type="NCBI Taxonomy" id="40149"/>
    <lineage>
        <taxon>Eukaryota</taxon>
        <taxon>Viridiplantae</taxon>
        <taxon>Streptophyta</taxon>
        <taxon>Embryophyta</taxon>
        <taxon>Tracheophyta</taxon>
        <taxon>Spermatophyta</taxon>
        <taxon>Magnoliopsida</taxon>
        <taxon>Liliopsida</taxon>
        <taxon>Poales</taxon>
        <taxon>Poaceae</taxon>
        <taxon>BOP clade</taxon>
        <taxon>Oryzoideae</taxon>
        <taxon>Oryzeae</taxon>
        <taxon>Oryzinae</taxon>
        <taxon>Oryza</taxon>
    </lineage>
</organism>
<evidence type="ECO:0000313" key="3">
    <source>
        <dbReference type="Proteomes" id="UP000008021"/>
    </source>
</evidence>
<sequence length="479" mass="52443">MGRRRRRRNRDAEFDMAEMDRMVPVMKLDPAKQPWLTVPGRSSCTCDCCNVTTKKKPSNKALIPAWLFRSDDDEDDHHEESAEEEEDNQLQGLNKHLDEYRIGQYEIRGATIKRYPYEDGCELTDKLNAELPSGERRYTLTFVLEGSSHRDGFFGLSWHSEYRMHETAPTSLPRSRFTTPHPCWDYEADNMLQLCSLNLVAGAASDGRRLLVYGIVAACDDMEGLPNFVFNRTRDNAQEVTLSSPALELSSPLGGISAFEHVLLEFDLRLKNTDADDADDELVDACIEFVHRTITCSAGRLLRSRIEGPICSLDMDYMFVKSGVEAAVEVFLGDSCASCFQSVAAVYRAIAGDGGGGDGIVIYEESIPLPPKLMLADTATGQAAPADATMRAAAAATATTVVAVPSAGELTVTLSFATARRTSSSAAASCLVARFKAQNVGSSERAGEVRGAAGEVVPVGFKVTWSTACGFLCQKYRYE</sequence>
<dbReference type="AlphaFoldDB" id="A0A0E0DT91"/>
<reference evidence="2" key="2">
    <citation type="submission" date="2018-05" db="EMBL/GenBank/DDBJ databases">
        <title>OmerRS3 (Oryza meridionalis Reference Sequence Version 3).</title>
        <authorList>
            <person name="Zhang J."/>
            <person name="Kudrna D."/>
            <person name="Lee S."/>
            <person name="Talag J."/>
            <person name="Welchert J."/>
            <person name="Wing R.A."/>
        </authorList>
    </citation>
    <scope>NUCLEOTIDE SEQUENCE [LARGE SCALE GENOMIC DNA]</scope>
    <source>
        <strain evidence="2">cv. OR44</strain>
    </source>
</reference>
<dbReference type="Pfam" id="PF20241">
    <property type="entry name" value="DUF6598"/>
    <property type="match status" value="1"/>
</dbReference>
<keyword evidence="3" id="KW-1185">Reference proteome</keyword>
<dbReference type="Proteomes" id="UP000008021">
    <property type="component" value="Chromosome 5"/>
</dbReference>
<reference evidence="2" key="1">
    <citation type="submission" date="2015-04" db="UniProtKB">
        <authorList>
            <consortium name="EnsemblPlants"/>
        </authorList>
    </citation>
    <scope>IDENTIFICATION</scope>
</reference>
<name>A0A0E0DT91_9ORYZ</name>
<feature type="domain" description="DUF6598" evidence="1">
    <location>
        <begin position="191"/>
        <end position="444"/>
    </location>
</feature>
<evidence type="ECO:0000259" key="1">
    <source>
        <dbReference type="Pfam" id="PF20241"/>
    </source>
</evidence>
<protein>
    <recommendedName>
        <fullName evidence="1">DUF6598 domain-containing protein</fullName>
    </recommendedName>
</protein>
<dbReference type="EnsemblPlants" id="OMERI05G18790.1">
    <property type="protein sequence ID" value="OMERI05G18790.1"/>
    <property type="gene ID" value="OMERI05G18790"/>
</dbReference>
<accession>A0A0E0DT91</accession>
<dbReference type="InterPro" id="IPR046533">
    <property type="entry name" value="DUF6598"/>
</dbReference>
<proteinExistence type="predicted"/>